<evidence type="ECO:0000313" key="2">
    <source>
        <dbReference type="Proteomes" id="UP000009026"/>
    </source>
</evidence>
<dbReference type="KEGG" id="mym:A176_004240"/>
<evidence type="ECO:0000313" key="1">
    <source>
        <dbReference type="EMBL" id="AKQ67328.1"/>
    </source>
</evidence>
<dbReference type="EMBL" id="CP012109">
    <property type="protein sequence ID" value="AKQ67328.1"/>
    <property type="molecule type" value="Genomic_DNA"/>
</dbReference>
<accession>A0A0H4X0C6</accession>
<proteinExistence type="predicted"/>
<dbReference type="AlphaFoldDB" id="A0A0H4X0C6"/>
<reference evidence="1 2" key="1">
    <citation type="journal article" date="2016" name="PLoS ONE">
        <title>Complete Genome Sequence and Comparative Genomics of a Novel Myxobacterium Myxococcus hansupus.</title>
        <authorList>
            <person name="Sharma G."/>
            <person name="Narwani T."/>
            <person name="Subramanian S."/>
        </authorList>
    </citation>
    <scope>NUCLEOTIDE SEQUENCE [LARGE SCALE GENOMIC DNA]</scope>
    <source>
        <strain evidence="2">mixupus</strain>
    </source>
</reference>
<dbReference type="STRING" id="1297742.A176_004240"/>
<name>A0A0H4X0C6_9BACT</name>
<sequence length="56" mass="6194">MYWTTLYSDATYSTEVGYIYPSCTGRGVQYTLVGTYTYFQVDNFVGTCGPGGVEPL</sequence>
<organism evidence="1 2">
    <name type="scientific">Pseudomyxococcus hansupus</name>
    <dbReference type="NCBI Taxonomy" id="1297742"/>
    <lineage>
        <taxon>Bacteria</taxon>
        <taxon>Pseudomonadati</taxon>
        <taxon>Myxococcota</taxon>
        <taxon>Myxococcia</taxon>
        <taxon>Myxococcales</taxon>
        <taxon>Cystobacterineae</taxon>
        <taxon>Myxococcaceae</taxon>
        <taxon>Pseudomyxococcus</taxon>
    </lineage>
</organism>
<protein>
    <submittedName>
        <fullName evidence="1">Uncharacterized protein</fullName>
    </submittedName>
</protein>
<keyword evidence="2" id="KW-1185">Reference proteome</keyword>
<gene>
    <name evidence="1" type="ORF">A176_004240</name>
</gene>
<dbReference type="Proteomes" id="UP000009026">
    <property type="component" value="Chromosome"/>
</dbReference>
<dbReference type="PATRIC" id="fig|1297742.4.peg.4283"/>